<evidence type="ECO:0000256" key="4">
    <source>
        <dbReference type="PIRSR" id="PIRSR002825-1"/>
    </source>
</evidence>
<evidence type="ECO:0000256" key="3">
    <source>
        <dbReference type="ARBA" id="ARBA00022729"/>
    </source>
</evidence>
<evidence type="ECO:0000256" key="2">
    <source>
        <dbReference type="ARBA" id="ARBA00022496"/>
    </source>
</evidence>
<dbReference type="EMBL" id="JACHDO010000001">
    <property type="protein sequence ID" value="MBB5493875.1"/>
    <property type="molecule type" value="Genomic_DNA"/>
</dbReference>
<dbReference type="RefSeq" id="WP_184366980.1">
    <property type="nucleotide sequence ID" value="NZ_BAAAKM010000131.1"/>
</dbReference>
<keyword evidence="7" id="KW-1185">Reference proteome</keyword>
<organism evidence="6 7">
    <name type="scientific">Nocardiopsis metallicus</name>
    <dbReference type="NCBI Taxonomy" id="179819"/>
    <lineage>
        <taxon>Bacteria</taxon>
        <taxon>Bacillati</taxon>
        <taxon>Actinomycetota</taxon>
        <taxon>Actinomycetes</taxon>
        <taxon>Streptosporangiales</taxon>
        <taxon>Nocardiopsidaceae</taxon>
        <taxon>Nocardiopsis</taxon>
    </lineage>
</organism>
<dbReference type="PANTHER" id="PTHR30006">
    <property type="entry name" value="THIAMINE-BINDING PERIPLASMIC PROTEIN-RELATED"/>
    <property type="match status" value="1"/>
</dbReference>
<evidence type="ECO:0000313" key="7">
    <source>
        <dbReference type="Proteomes" id="UP000579647"/>
    </source>
</evidence>
<evidence type="ECO:0000256" key="1">
    <source>
        <dbReference type="ARBA" id="ARBA00008520"/>
    </source>
</evidence>
<name>A0A840WPX0_9ACTN</name>
<gene>
    <name evidence="6" type="ORF">HNR07_005012</name>
</gene>
<comment type="similarity">
    <text evidence="1">Belongs to the bacterial solute-binding protein 1 family.</text>
</comment>
<feature type="signal peptide" evidence="5">
    <location>
        <begin position="1"/>
        <end position="24"/>
    </location>
</feature>
<evidence type="ECO:0000256" key="5">
    <source>
        <dbReference type="SAM" id="SignalP"/>
    </source>
</evidence>
<proteinExistence type="inferred from homology"/>
<dbReference type="GO" id="GO:0030288">
    <property type="term" value="C:outer membrane-bounded periplasmic space"/>
    <property type="evidence" value="ECO:0007669"/>
    <property type="project" value="TreeGrafter"/>
</dbReference>
<dbReference type="GO" id="GO:0046872">
    <property type="term" value="F:metal ion binding"/>
    <property type="evidence" value="ECO:0007669"/>
    <property type="project" value="UniProtKB-KW"/>
</dbReference>
<dbReference type="InterPro" id="IPR026045">
    <property type="entry name" value="Ferric-bd"/>
</dbReference>
<protein>
    <submittedName>
        <fullName evidence="6">Iron(III) transport system substrate-binding protein</fullName>
    </submittedName>
</protein>
<dbReference type="SUPFAM" id="SSF53850">
    <property type="entry name" value="Periplasmic binding protein-like II"/>
    <property type="match status" value="1"/>
</dbReference>
<accession>A0A840WPX0</accession>
<dbReference type="CDD" id="cd13543">
    <property type="entry name" value="PBP2_Fbp"/>
    <property type="match status" value="1"/>
</dbReference>
<keyword evidence="3 5" id="KW-0732">Signal</keyword>
<keyword evidence="2" id="KW-0410">Iron transport</keyword>
<feature type="binding site" evidence="4">
    <location>
        <position position="233"/>
    </location>
    <ligand>
        <name>Fe cation</name>
        <dbReference type="ChEBI" id="CHEBI:24875"/>
    </ligand>
</feature>
<comment type="caution">
    <text evidence="6">The sequence shown here is derived from an EMBL/GenBank/DDBJ whole genome shotgun (WGS) entry which is preliminary data.</text>
</comment>
<dbReference type="PROSITE" id="PS51257">
    <property type="entry name" value="PROKAR_LIPOPROTEIN"/>
    <property type="match status" value="1"/>
</dbReference>
<dbReference type="Pfam" id="PF13343">
    <property type="entry name" value="SBP_bac_6"/>
    <property type="match status" value="1"/>
</dbReference>
<evidence type="ECO:0000313" key="6">
    <source>
        <dbReference type="EMBL" id="MBB5493875.1"/>
    </source>
</evidence>
<dbReference type="PIRSF" id="PIRSF002825">
    <property type="entry name" value="CfbpA"/>
    <property type="match status" value="1"/>
</dbReference>
<feature type="binding site" evidence="4">
    <location>
        <position position="232"/>
    </location>
    <ligand>
        <name>Fe cation</name>
        <dbReference type="ChEBI" id="CHEBI:24875"/>
    </ligand>
</feature>
<dbReference type="AlphaFoldDB" id="A0A840WPX0"/>
<feature type="chain" id="PRO_5038810514" evidence="5">
    <location>
        <begin position="25"/>
        <end position="345"/>
    </location>
</feature>
<keyword evidence="2" id="KW-0813">Transport</keyword>
<keyword evidence="2" id="KW-0406">Ion transport</keyword>
<dbReference type="Proteomes" id="UP000579647">
    <property type="component" value="Unassembled WGS sequence"/>
</dbReference>
<dbReference type="PANTHER" id="PTHR30006:SF15">
    <property type="entry name" value="IRON-UTILIZATION PERIPLASMIC PROTEIN"/>
    <property type="match status" value="1"/>
</dbReference>
<dbReference type="GO" id="GO:0006826">
    <property type="term" value="P:iron ion transport"/>
    <property type="evidence" value="ECO:0007669"/>
    <property type="project" value="UniProtKB-KW"/>
</dbReference>
<sequence>MNALPQRFRLALVAVPVFALLATACGGDDSASGENGDADEAITIYSGRDQELIDPLIDMMRESTGLEIDVRYGDTAQMANQIETEGEDTNADLFIGQDAGALGFLVQEGLLAELPPEITDQVPAEYRATNGEWVGISGRSRVIAYNPENVDDLPDSVLDLTDPEWEGRVGIAPTNASFQAFVTGLRVIEGEEAAQQWLEDMVANDVQTFENNRAMLDGLETGEIDISLNNHYYWYERMKETPDEVTSELHYLPAGDAGGLVNVAGAAITANASNPEGAQTALEYLLSDEAQSYFTNETSEYPLVDGVELGEGLPEVDTLEQPDIDLSDLHSLDETVEMLREAGLE</sequence>
<reference evidence="6 7" key="1">
    <citation type="submission" date="2020-08" db="EMBL/GenBank/DDBJ databases">
        <title>Sequencing the genomes of 1000 actinobacteria strains.</title>
        <authorList>
            <person name="Klenk H.-P."/>
        </authorList>
    </citation>
    <scope>NUCLEOTIDE SEQUENCE [LARGE SCALE GENOMIC DNA]</scope>
    <source>
        <strain evidence="6 7">DSM 44598</strain>
    </source>
</reference>
<dbReference type="Gene3D" id="3.40.190.10">
    <property type="entry name" value="Periplasmic binding protein-like II"/>
    <property type="match status" value="2"/>
</dbReference>
<keyword evidence="4" id="KW-0479">Metal-binding</keyword>
<keyword evidence="4" id="KW-0408">Iron</keyword>